<dbReference type="SMART" id="SM00345">
    <property type="entry name" value="HTH_GNTR"/>
    <property type="match status" value="1"/>
</dbReference>
<keyword evidence="3" id="KW-0804">Transcription</keyword>
<dbReference type="InterPro" id="IPR011711">
    <property type="entry name" value="GntR_C"/>
</dbReference>
<dbReference type="EMBL" id="CP151919">
    <property type="protein sequence ID" value="XAD54935.1"/>
    <property type="molecule type" value="Genomic_DNA"/>
</dbReference>
<dbReference type="SUPFAM" id="SSF46785">
    <property type="entry name" value="Winged helix' DNA-binding domain"/>
    <property type="match status" value="1"/>
</dbReference>
<reference evidence="5 6" key="1">
    <citation type="submission" date="2024-04" db="EMBL/GenBank/DDBJ databases">
        <title>Salinicola lusitanus LLJ914,a marine bacterium isolated from the Okinawa Trough.</title>
        <authorList>
            <person name="Li J."/>
        </authorList>
    </citation>
    <scope>NUCLEOTIDE SEQUENCE [LARGE SCALE GENOMIC DNA]</scope>
    <source>
        <strain evidence="5 6">LLJ914</strain>
    </source>
</reference>
<accession>A0ABZ3CUZ8</accession>
<organism evidence="5 6">
    <name type="scientific">Salinicola lusitanus</name>
    <dbReference type="NCBI Taxonomy" id="1949085"/>
    <lineage>
        <taxon>Bacteria</taxon>
        <taxon>Pseudomonadati</taxon>
        <taxon>Pseudomonadota</taxon>
        <taxon>Gammaproteobacteria</taxon>
        <taxon>Oceanospirillales</taxon>
        <taxon>Halomonadaceae</taxon>
        <taxon>Salinicola</taxon>
    </lineage>
</organism>
<dbReference type="PANTHER" id="PTHR43537">
    <property type="entry name" value="TRANSCRIPTIONAL REGULATOR, GNTR FAMILY"/>
    <property type="match status" value="1"/>
</dbReference>
<evidence type="ECO:0000256" key="3">
    <source>
        <dbReference type="ARBA" id="ARBA00023163"/>
    </source>
</evidence>
<feature type="domain" description="HTH gntR-type" evidence="4">
    <location>
        <begin position="35"/>
        <end position="102"/>
    </location>
</feature>
<dbReference type="CDD" id="cd07377">
    <property type="entry name" value="WHTH_GntR"/>
    <property type="match status" value="1"/>
</dbReference>
<proteinExistence type="predicted"/>
<dbReference type="PANTHER" id="PTHR43537:SF24">
    <property type="entry name" value="GLUCONATE OPERON TRANSCRIPTIONAL REPRESSOR"/>
    <property type="match status" value="1"/>
</dbReference>
<evidence type="ECO:0000256" key="1">
    <source>
        <dbReference type="ARBA" id="ARBA00023015"/>
    </source>
</evidence>
<dbReference type="Gene3D" id="1.20.120.530">
    <property type="entry name" value="GntR ligand-binding domain-like"/>
    <property type="match status" value="1"/>
</dbReference>
<dbReference type="InterPro" id="IPR000524">
    <property type="entry name" value="Tscrpt_reg_HTH_GntR"/>
</dbReference>
<sequence>MDWISSTVYTLACHATDEGIALDTTMDQIGQRRSSTLTSIVREAIENMIISGELSSGDRINESALAARFNISRGPIREACRGLENAGLIRNVANQGAYVREMSLEEARALYEVRRALTALVGELLVERASDETLDELQRLVERMARAVEEDDLSTYYNLNLEFHNTMVANADNPALERYYGDIVKQLHLFRRRGLLQHGNLRASNEEHVKIVEALRRRNGSEAAEALRQHVICGWQRMVGTLEES</sequence>
<dbReference type="Proteomes" id="UP001453229">
    <property type="component" value="Chromosome"/>
</dbReference>
<dbReference type="PROSITE" id="PS50949">
    <property type="entry name" value="HTH_GNTR"/>
    <property type="match status" value="1"/>
</dbReference>
<dbReference type="SMART" id="SM00895">
    <property type="entry name" value="FCD"/>
    <property type="match status" value="1"/>
</dbReference>
<dbReference type="InterPro" id="IPR036388">
    <property type="entry name" value="WH-like_DNA-bd_sf"/>
</dbReference>
<gene>
    <name evidence="5" type="ORF">AAGT95_02865</name>
</gene>
<dbReference type="Pfam" id="PF00392">
    <property type="entry name" value="GntR"/>
    <property type="match status" value="1"/>
</dbReference>
<evidence type="ECO:0000259" key="4">
    <source>
        <dbReference type="PROSITE" id="PS50949"/>
    </source>
</evidence>
<evidence type="ECO:0000313" key="5">
    <source>
        <dbReference type="EMBL" id="XAD54935.1"/>
    </source>
</evidence>
<dbReference type="InterPro" id="IPR036390">
    <property type="entry name" value="WH_DNA-bd_sf"/>
</dbReference>
<name>A0ABZ3CUZ8_9GAMM</name>
<evidence type="ECO:0000313" key="6">
    <source>
        <dbReference type="Proteomes" id="UP001453229"/>
    </source>
</evidence>
<dbReference type="SUPFAM" id="SSF48008">
    <property type="entry name" value="GntR ligand-binding domain-like"/>
    <property type="match status" value="1"/>
</dbReference>
<keyword evidence="6" id="KW-1185">Reference proteome</keyword>
<dbReference type="Pfam" id="PF07729">
    <property type="entry name" value="FCD"/>
    <property type="match status" value="1"/>
</dbReference>
<dbReference type="RefSeq" id="WP_342595464.1">
    <property type="nucleotide sequence ID" value="NZ_CP151919.1"/>
</dbReference>
<keyword evidence="1" id="KW-0805">Transcription regulation</keyword>
<dbReference type="InterPro" id="IPR008920">
    <property type="entry name" value="TF_FadR/GntR_C"/>
</dbReference>
<keyword evidence="2" id="KW-0238">DNA-binding</keyword>
<protein>
    <submittedName>
        <fullName evidence="5">GntR family transcriptional regulator</fullName>
    </submittedName>
</protein>
<dbReference type="Gene3D" id="1.10.10.10">
    <property type="entry name" value="Winged helix-like DNA-binding domain superfamily/Winged helix DNA-binding domain"/>
    <property type="match status" value="1"/>
</dbReference>
<evidence type="ECO:0000256" key="2">
    <source>
        <dbReference type="ARBA" id="ARBA00023125"/>
    </source>
</evidence>